<evidence type="ECO:0000259" key="1">
    <source>
        <dbReference type="Pfam" id="PF26608"/>
    </source>
</evidence>
<dbReference type="Proteomes" id="UP000807342">
    <property type="component" value="Unassembled WGS sequence"/>
</dbReference>
<proteinExistence type="predicted"/>
<protein>
    <recommendedName>
        <fullName evidence="1">DUF8190 domain-containing protein</fullName>
    </recommendedName>
</protein>
<name>A0A9P6BUQ0_9AGAR</name>
<organism evidence="2 3">
    <name type="scientific">Macrolepiota fuliginosa MF-IS2</name>
    <dbReference type="NCBI Taxonomy" id="1400762"/>
    <lineage>
        <taxon>Eukaryota</taxon>
        <taxon>Fungi</taxon>
        <taxon>Dikarya</taxon>
        <taxon>Basidiomycota</taxon>
        <taxon>Agaricomycotina</taxon>
        <taxon>Agaricomycetes</taxon>
        <taxon>Agaricomycetidae</taxon>
        <taxon>Agaricales</taxon>
        <taxon>Agaricineae</taxon>
        <taxon>Agaricaceae</taxon>
        <taxon>Macrolepiota</taxon>
    </lineage>
</organism>
<evidence type="ECO:0000313" key="2">
    <source>
        <dbReference type="EMBL" id="KAF9439477.1"/>
    </source>
</evidence>
<dbReference type="OrthoDB" id="3105925at2759"/>
<comment type="caution">
    <text evidence="2">The sequence shown here is derived from an EMBL/GenBank/DDBJ whole genome shotgun (WGS) entry which is preliminary data.</text>
</comment>
<feature type="non-terminal residue" evidence="2">
    <location>
        <position position="190"/>
    </location>
</feature>
<dbReference type="AlphaFoldDB" id="A0A9P6BUQ0"/>
<dbReference type="EMBL" id="MU154182">
    <property type="protein sequence ID" value="KAF9439477.1"/>
    <property type="molecule type" value="Genomic_DNA"/>
</dbReference>
<dbReference type="InterPro" id="IPR058503">
    <property type="entry name" value="DUF8190"/>
</dbReference>
<accession>A0A9P6BUQ0</accession>
<keyword evidence="3" id="KW-1185">Reference proteome</keyword>
<reference evidence="2" key="1">
    <citation type="submission" date="2020-11" db="EMBL/GenBank/DDBJ databases">
        <authorList>
            <consortium name="DOE Joint Genome Institute"/>
            <person name="Ahrendt S."/>
            <person name="Riley R."/>
            <person name="Andreopoulos W."/>
            <person name="Labutti K."/>
            <person name="Pangilinan J."/>
            <person name="Ruiz-Duenas F.J."/>
            <person name="Barrasa J.M."/>
            <person name="Sanchez-Garcia M."/>
            <person name="Camarero S."/>
            <person name="Miyauchi S."/>
            <person name="Serrano A."/>
            <person name="Linde D."/>
            <person name="Babiker R."/>
            <person name="Drula E."/>
            <person name="Ayuso-Fernandez I."/>
            <person name="Pacheco R."/>
            <person name="Padilla G."/>
            <person name="Ferreira P."/>
            <person name="Barriuso J."/>
            <person name="Kellner H."/>
            <person name="Castanera R."/>
            <person name="Alfaro M."/>
            <person name="Ramirez L."/>
            <person name="Pisabarro A.G."/>
            <person name="Kuo A."/>
            <person name="Tritt A."/>
            <person name="Lipzen A."/>
            <person name="He G."/>
            <person name="Yan M."/>
            <person name="Ng V."/>
            <person name="Cullen D."/>
            <person name="Martin F."/>
            <person name="Rosso M.-N."/>
            <person name="Henrissat B."/>
            <person name="Hibbett D."/>
            <person name="Martinez A.T."/>
            <person name="Grigoriev I.V."/>
        </authorList>
    </citation>
    <scope>NUCLEOTIDE SEQUENCE</scope>
    <source>
        <strain evidence="2">MF-IS2</strain>
    </source>
</reference>
<gene>
    <name evidence="2" type="ORF">P691DRAFT_769650</name>
</gene>
<dbReference type="Pfam" id="PF26608">
    <property type="entry name" value="DUF8190"/>
    <property type="match status" value="1"/>
</dbReference>
<sequence>MSSTASDTSIVHAHVPWVDEDTTVEPLQEPFNVTVTPPNLGMDDAPNQDVAFSSALTAPNTEQHDTHRFTDMQPKNVSLSRLEELYKEGQVGSAIALLDQQWHITYAHGPHVSNVNNPNLLWTTKKNFLDLMVCVGRGLGLGAFLPNLETHHNYEFKLDLSKPFRAFMAKHVRLGFNPSSSMLWIGRSPA</sequence>
<feature type="domain" description="DUF8190" evidence="1">
    <location>
        <begin position="154"/>
        <end position="188"/>
    </location>
</feature>
<evidence type="ECO:0000313" key="3">
    <source>
        <dbReference type="Proteomes" id="UP000807342"/>
    </source>
</evidence>